<keyword evidence="5" id="KW-0472">Membrane</keyword>
<reference evidence="7 8" key="1">
    <citation type="submission" date="2016-09" db="EMBL/GenBank/DDBJ databases">
        <title>Extensive genetic diversity and differential bi-allelic expression allows diatom success in the polar Southern Ocean.</title>
        <authorList>
            <consortium name="DOE Joint Genome Institute"/>
            <person name="Mock T."/>
            <person name="Otillar R.P."/>
            <person name="Strauss J."/>
            <person name="Dupont C."/>
            <person name="Frickenhaus S."/>
            <person name="Maumus F."/>
            <person name="Mcmullan M."/>
            <person name="Sanges R."/>
            <person name="Schmutz J."/>
            <person name="Toseland A."/>
            <person name="Valas R."/>
            <person name="Veluchamy A."/>
            <person name="Ward B.J."/>
            <person name="Allen A."/>
            <person name="Barry K."/>
            <person name="Falciatore A."/>
            <person name="Ferrante M."/>
            <person name="Fortunato A.E."/>
            <person name="Gloeckner G."/>
            <person name="Gruber A."/>
            <person name="Hipkin R."/>
            <person name="Janech M."/>
            <person name="Kroth P."/>
            <person name="Leese F."/>
            <person name="Lindquist E."/>
            <person name="Lyon B.R."/>
            <person name="Martin J."/>
            <person name="Mayer C."/>
            <person name="Parker M."/>
            <person name="Quesneville H."/>
            <person name="Raymond J."/>
            <person name="Uhlig C."/>
            <person name="Valentin K.U."/>
            <person name="Worden A.Z."/>
            <person name="Armbrust E.V."/>
            <person name="Bowler C."/>
            <person name="Green B."/>
            <person name="Moulton V."/>
            <person name="Van Oosterhout C."/>
            <person name="Grigoriev I."/>
        </authorList>
    </citation>
    <scope>NUCLEOTIDE SEQUENCE [LARGE SCALE GENOMIC DNA]</scope>
    <source>
        <strain evidence="7 8">CCMP1102</strain>
    </source>
</reference>
<dbReference type="KEGG" id="fcy:FRACYDRAFT_251138"/>
<dbReference type="GO" id="GO:0016020">
    <property type="term" value="C:membrane"/>
    <property type="evidence" value="ECO:0007669"/>
    <property type="project" value="TreeGrafter"/>
</dbReference>
<feature type="region of interest" description="Disordered" evidence="4">
    <location>
        <begin position="212"/>
        <end position="234"/>
    </location>
</feature>
<feature type="transmembrane region" description="Helical" evidence="5">
    <location>
        <begin position="899"/>
        <end position="917"/>
    </location>
</feature>
<keyword evidence="2" id="KW-0106">Calcium</keyword>
<evidence type="ECO:0000256" key="1">
    <source>
        <dbReference type="ARBA" id="ARBA00022723"/>
    </source>
</evidence>
<feature type="domain" description="C2" evidence="6">
    <location>
        <begin position="387"/>
        <end position="512"/>
    </location>
</feature>
<dbReference type="SUPFAM" id="SSF49562">
    <property type="entry name" value="C2 domain (Calcium/lipid-binding domain, CaLB)"/>
    <property type="match status" value="2"/>
</dbReference>
<keyword evidence="1" id="KW-0479">Metal-binding</keyword>
<sequence>MSSIVNDIQKHVTTPVGKFVDRSQKRIRNKAIKILEEPSRSPSPGRNNNTGGGGNGGGGGSNSNNNNNKNGEHGGGGGASRDDADDNFVLSQIRSWDVTMPPVKKYKMGARMIPGVKNTINKVSLGKVLNKKRRITIELYKKATALASEQQATINENGEERERRIFSRLYSKASISNVMSTMEDEDLPPLDDEDYVIFRILKQVKQKGDSTSMFDFNDDDDDSQSTASHHLPNGSLDAHSLTTYNITDYGDGYDEAEFTFRWKERYRTRLSCMEIQNVQTRMIELQLGVGDDVILRDFFFDNSHEVETFIKVFEKMSELQHERGTRLAMNHQHSSQNGYTNIDMTNHYKSRRGVLGTTPENEPIGDDGGSGQQNQRAPTIVNHQTGSFVSFFSSTKENKPLPNSVNLLIEIVSATNLPIADLISSDPYVCVEDGRKEWHRTGVITKSLNPVWTLSTGSLFLIQTTLNDFFEGTNRIEFIVKDHDTVGENDILGSVLVNKNELLAGEGERIDYKVKTTQYKGKSRVFVGNRMSYLALRFKTATTDEIEFMHTFEAKKSRGMLRTLGLSSRLTGVFTEDSYLPPRFQRSPIMKKYQRKAEDGLAIQYRVKPFPDPSLMEQETKWLTEKEIEREAIKPSRQWIEAGSGSVGKFFVEIIGCDGLPNADINVTGRDKSDPFVCIAFGDCIVNTDVINDCLSPRWMPWTQRAFVFNVGHPSSQFHIAVMDYDEVIPGSPRRSHDKLGRCVINLTNSRPNTCYTMRYSLFDSDEADRKIVGKIMLRFSYESTDERQILLSAFQFRNHYNVSTNRMSDFTTTRYALTNDFDRYSLSLNTIQKYVDEILLYADILDDIVDALKVVVLWRGHFPLKFRFLKKTYTYKLPFHSMLAFMWGIILSNDFEKIFSFICFFFAWVLFATLEYQRDNPNPWKRPRTYIEVLGILLLNKSFDHHKIDVNANIEEIMEFDERRAERMKMRKEAIECMRLRNESDAKTLEKENKELKKQQHDSKNNMSVGYNQIILAPFKDILMPVQMLLYKTCVTLRVASSIITWRDSVIAFWLATTGLVLSFICFFIPWAFLFRWTFRIFVWLCLGPWMKLVDIFFVENTDDMTAYERKAKTEADYKKRYELILGESRVRRLLTEYSMKLHDMEKYMFGQYKMRVPIFKEERFRSIPLAGGSAEPYDPNNEPTVNIVKRINGQHLEGEMIPIREKSAKAFNLSYSMKVSTKVPLTISTTSTAYDETIPLLAEDEEDIEPQTMYGAVDTKETQVMKELSFDLIV</sequence>
<dbReference type="GO" id="GO:0005509">
    <property type="term" value="F:calcium ion binding"/>
    <property type="evidence" value="ECO:0007669"/>
    <property type="project" value="TreeGrafter"/>
</dbReference>
<keyword evidence="3" id="KW-0175">Coiled coil</keyword>
<evidence type="ECO:0000256" key="3">
    <source>
        <dbReference type="SAM" id="Coils"/>
    </source>
</evidence>
<dbReference type="OrthoDB" id="42100at2759"/>
<evidence type="ECO:0000256" key="4">
    <source>
        <dbReference type="SAM" id="MobiDB-lite"/>
    </source>
</evidence>
<feature type="region of interest" description="Disordered" evidence="4">
    <location>
        <begin position="32"/>
        <end position="84"/>
    </location>
</feature>
<dbReference type="PROSITE" id="PS50004">
    <property type="entry name" value="C2"/>
    <property type="match status" value="2"/>
</dbReference>
<dbReference type="Gene3D" id="2.60.40.150">
    <property type="entry name" value="C2 domain"/>
    <property type="match status" value="2"/>
</dbReference>
<organism evidence="7 8">
    <name type="scientific">Fragilariopsis cylindrus CCMP1102</name>
    <dbReference type="NCBI Taxonomy" id="635003"/>
    <lineage>
        <taxon>Eukaryota</taxon>
        <taxon>Sar</taxon>
        <taxon>Stramenopiles</taxon>
        <taxon>Ochrophyta</taxon>
        <taxon>Bacillariophyta</taxon>
        <taxon>Bacillariophyceae</taxon>
        <taxon>Bacillariophycidae</taxon>
        <taxon>Bacillariales</taxon>
        <taxon>Bacillariaceae</taxon>
        <taxon>Fragilariopsis</taxon>
    </lineage>
</organism>
<keyword evidence="5" id="KW-0812">Transmembrane</keyword>
<feature type="coiled-coil region" evidence="3">
    <location>
        <begin position="980"/>
        <end position="1007"/>
    </location>
</feature>
<evidence type="ECO:0000313" key="8">
    <source>
        <dbReference type="Proteomes" id="UP000095751"/>
    </source>
</evidence>
<dbReference type="AlphaFoldDB" id="A0A1E7EP68"/>
<feature type="compositionally biased region" description="Gly residues" evidence="4">
    <location>
        <begin position="50"/>
        <end position="61"/>
    </location>
</feature>
<proteinExistence type="predicted"/>
<dbReference type="EMBL" id="KV784386">
    <property type="protein sequence ID" value="OEU07333.1"/>
    <property type="molecule type" value="Genomic_DNA"/>
</dbReference>
<name>A0A1E7EP68_9STRA</name>
<evidence type="ECO:0000313" key="7">
    <source>
        <dbReference type="EMBL" id="OEU07333.1"/>
    </source>
</evidence>
<dbReference type="Pfam" id="PF00168">
    <property type="entry name" value="C2"/>
    <property type="match status" value="2"/>
</dbReference>
<dbReference type="InterPro" id="IPR000008">
    <property type="entry name" value="C2_dom"/>
</dbReference>
<dbReference type="InParanoid" id="A0A1E7EP68"/>
<dbReference type="CDD" id="cd00030">
    <property type="entry name" value="C2"/>
    <property type="match status" value="2"/>
</dbReference>
<dbReference type="PANTHER" id="PTHR45911">
    <property type="entry name" value="C2 DOMAIN-CONTAINING PROTEIN"/>
    <property type="match status" value="1"/>
</dbReference>
<feature type="region of interest" description="Disordered" evidence="4">
    <location>
        <begin position="354"/>
        <end position="376"/>
    </location>
</feature>
<evidence type="ECO:0000256" key="2">
    <source>
        <dbReference type="ARBA" id="ARBA00022837"/>
    </source>
</evidence>
<keyword evidence="8" id="KW-1185">Reference proteome</keyword>
<dbReference type="PANTHER" id="PTHR45911:SF4">
    <property type="entry name" value="MULTIPLE C2 AND TRANSMEMBRANE DOMAIN-CONTAINING PROTEIN"/>
    <property type="match status" value="1"/>
</dbReference>
<dbReference type="InterPro" id="IPR035892">
    <property type="entry name" value="C2_domain_sf"/>
</dbReference>
<feature type="transmembrane region" description="Helical" evidence="5">
    <location>
        <begin position="1053"/>
        <end position="1075"/>
    </location>
</feature>
<keyword evidence="5" id="KW-1133">Transmembrane helix</keyword>
<protein>
    <recommendedName>
        <fullName evidence="6">C2 domain-containing protein</fullName>
    </recommendedName>
</protein>
<gene>
    <name evidence="7" type="ORF">FRACYDRAFT_251138</name>
</gene>
<dbReference type="Proteomes" id="UP000095751">
    <property type="component" value="Unassembled WGS sequence"/>
</dbReference>
<evidence type="ECO:0000256" key="5">
    <source>
        <dbReference type="SAM" id="Phobius"/>
    </source>
</evidence>
<accession>A0A1E7EP68</accession>
<feature type="domain" description="C2" evidence="6">
    <location>
        <begin position="629"/>
        <end position="760"/>
    </location>
</feature>
<evidence type="ECO:0000259" key="6">
    <source>
        <dbReference type="PROSITE" id="PS50004"/>
    </source>
</evidence>
<dbReference type="SMART" id="SM00239">
    <property type="entry name" value="C2"/>
    <property type="match status" value="2"/>
</dbReference>